<reference evidence="1 2" key="1">
    <citation type="submission" date="2024-03" db="EMBL/GenBank/DDBJ databases">
        <title>Aureococcus anophagefferens CCMP1851 and Kratosvirus quantuckense: Draft genome of a second virus-susceptible host strain in the model system.</title>
        <authorList>
            <person name="Chase E."/>
            <person name="Truchon A.R."/>
            <person name="Schepens W."/>
            <person name="Wilhelm S.W."/>
        </authorList>
    </citation>
    <scope>NUCLEOTIDE SEQUENCE [LARGE SCALE GENOMIC DNA]</scope>
    <source>
        <strain evidence="1 2">CCMP1851</strain>
    </source>
</reference>
<protein>
    <submittedName>
        <fullName evidence="1">Alpha-IPM synthase homocitrate synthase</fullName>
    </submittedName>
</protein>
<dbReference type="Gene3D" id="1.10.238.260">
    <property type="match status" value="1"/>
</dbReference>
<dbReference type="PANTHER" id="PTHR10277">
    <property type="entry name" value="HOMOCITRATE SYNTHASE-RELATED"/>
    <property type="match status" value="1"/>
</dbReference>
<dbReference type="Gene3D" id="3.20.20.70">
    <property type="entry name" value="Aldolase class I"/>
    <property type="match status" value="1"/>
</dbReference>
<dbReference type="GO" id="GO:0009098">
    <property type="term" value="P:L-leucine biosynthetic process"/>
    <property type="evidence" value="ECO:0007669"/>
    <property type="project" value="UniProtKB-KW"/>
</dbReference>
<keyword evidence="2" id="KW-1185">Reference proteome</keyword>
<dbReference type="GO" id="GO:0010177">
    <property type="term" value="F:methylthioalkylmalate synthase activity"/>
    <property type="evidence" value="ECO:0007669"/>
    <property type="project" value="UniProtKB-ARBA"/>
</dbReference>
<dbReference type="InterPro" id="IPR013785">
    <property type="entry name" value="Aldolase_TIM"/>
</dbReference>
<dbReference type="NCBIfam" id="NF002086">
    <property type="entry name" value="PRK00915.1-3"/>
    <property type="match status" value="1"/>
</dbReference>
<dbReference type="PANTHER" id="PTHR10277:SF9">
    <property type="entry name" value="2-ISOPROPYLMALATE SYNTHASE 1, CHLOROPLASTIC-RELATED"/>
    <property type="match status" value="1"/>
</dbReference>
<dbReference type="Proteomes" id="UP001363151">
    <property type="component" value="Unassembled WGS sequence"/>
</dbReference>
<dbReference type="InterPro" id="IPR054691">
    <property type="entry name" value="LeuA/HCS_post-cat"/>
</dbReference>
<dbReference type="SMART" id="SM00917">
    <property type="entry name" value="LeuA_dimer"/>
    <property type="match status" value="1"/>
</dbReference>
<dbReference type="EMBL" id="JBBJCI010000296">
    <property type="protein sequence ID" value="KAK7235189.1"/>
    <property type="molecule type" value="Genomic_DNA"/>
</dbReference>
<accession>A0ABR1FPN2</accession>
<dbReference type="GO" id="GO:0003852">
    <property type="term" value="F:2-isopropylmalate synthase activity"/>
    <property type="evidence" value="ECO:0007669"/>
    <property type="project" value="UniProtKB-EC"/>
</dbReference>
<evidence type="ECO:0000313" key="1">
    <source>
        <dbReference type="EMBL" id="KAK7235189.1"/>
    </source>
</evidence>
<dbReference type="SUPFAM" id="SSF51569">
    <property type="entry name" value="Aldolase"/>
    <property type="match status" value="1"/>
</dbReference>
<dbReference type="InterPro" id="IPR036230">
    <property type="entry name" value="LeuA_allosteric_dom_sf"/>
</dbReference>
<dbReference type="PROSITE" id="PS50991">
    <property type="entry name" value="PYR_CT"/>
    <property type="match status" value="1"/>
</dbReference>
<sequence length="616" mass="65963">MRAFMLMISMLPSIAALSLKPKRGWQVVTMRHSRPSYVPGEIADPGYVRIFDTTLRDGEQSPGATLTSSEKLDIAKQLANLQVDVIEAGFPIASPDDFNAVQQIARIVGNNVDEFGYVPVICGLSRANLRDIECAWDAVKSARLPRVHTFIATSKIHMETKLCKTPDEVLRIAVDAVTFARSLGCDDIEFSPEDAGRSDVNFLVRVLEAVVDAGATTLNIPDTTGWNTPWEFGELIATLRARLGIRAERVVFSTHCQNDLGLASANSLAGAYRGARQIECTINGIGERAGNAALEEVVMALHLRGTSVAAFADGPHLRTGINPTFITPCSRMVSEYTGMAIQPHKAIVGANAFRHESGIHQDGMIKNKATYEIMTPESIGLARGQAESGAGIVLGKHSGRNAVSTRLIELGYENIVKDQSKLEAIFTRFKHVAERKKGGLDDDELEALISDEAYQNLRALWTLIGAQVTTGSGVIPSATVSMQGPDGVTRHSAVTGSGPVDAVYKAIDTLTDVKVNLETYSLESVNAGIDAMATTKVIIKPLTGTQLESAAVHSQSGATTNRRFSGSGTDTDIVISSARAYVAAVNKLLNWNLRNSLPGSGSVALQQMAGGYEAAK</sequence>
<dbReference type="Pfam" id="PF00682">
    <property type="entry name" value="HMGL-like"/>
    <property type="match status" value="1"/>
</dbReference>
<gene>
    <name evidence="1" type="ORF">SO694_0014208</name>
</gene>
<dbReference type="Gene3D" id="3.30.160.270">
    <property type="match status" value="1"/>
</dbReference>
<dbReference type="InterPro" id="IPR013709">
    <property type="entry name" value="2-isopropylmalate_synth_dimer"/>
</dbReference>
<dbReference type="InterPro" id="IPR000891">
    <property type="entry name" value="PYR_CT"/>
</dbReference>
<proteinExistence type="predicted"/>
<dbReference type="Pfam" id="PF22617">
    <property type="entry name" value="HCS_D2"/>
    <property type="match status" value="1"/>
</dbReference>
<comment type="caution">
    <text evidence="1">The sequence shown here is derived from an EMBL/GenBank/DDBJ whole genome shotgun (WGS) entry which is preliminary data.</text>
</comment>
<dbReference type="PROSITE" id="PS00815">
    <property type="entry name" value="AIPM_HOMOCIT_SYNTH_1"/>
    <property type="match status" value="1"/>
</dbReference>
<dbReference type="SUPFAM" id="SSF110921">
    <property type="entry name" value="2-isopropylmalate synthase LeuA, allosteric (dimerisation) domain"/>
    <property type="match status" value="1"/>
</dbReference>
<name>A0ABR1FPN2_AURAN</name>
<dbReference type="KEGG" id="aaf:AURANDRAFT_38625"/>
<dbReference type="InterPro" id="IPR050073">
    <property type="entry name" value="2-IPM_HCS-like"/>
</dbReference>
<dbReference type="InterPro" id="IPR002034">
    <property type="entry name" value="AIPM/Hcit_synth_CS"/>
</dbReference>
<dbReference type="Pfam" id="PF08502">
    <property type="entry name" value="LeuA_dimer"/>
    <property type="match status" value="1"/>
</dbReference>
<dbReference type="CDD" id="cd07940">
    <property type="entry name" value="DRE_TIM_IPMS"/>
    <property type="match status" value="1"/>
</dbReference>
<organism evidence="1 2">
    <name type="scientific">Aureococcus anophagefferens</name>
    <name type="common">Harmful bloom alga</name>
    <dbReference type="NCBI Taxonomy" id="44056"/>
    <lineage>
        <taxon>Eukaryota</taxon>
        <taxon>Sar</taxon>
        <taxon>Stramenopiles</taxon>
        <taxon>Ochrophyta</taxon>
        <taxon>Pelagophyceae</taxon>
        <taxon>Pelagomonadales</taxon>
        <taxon>Pelagomonadaceae</taxon>
        <taxon>Aureococcus</taxon>
    </lineage>
</organism>
<evidence type="ECO:0000313" key="2">
    <source>
        <dbReference type="Proteomes" id="UP001363151"/>
    </source>
</evidence>